<feature type="transmembrane region" description="Helical" evidence="1">
    <location>
        <begin position="238"/>
        <end position="261"/>
    </location>
</feature>
<evidence type="ECO:0000313" key="2">
    <source>
        <dbReference type="EMBL" id="ACQ81395.1"/>
    </source>
</evidence>
<feature type="transmembrane region" description="Helical" evidence="1">
    <location>
        <begin position="187"/>
        <end position="206"/>
    </location>
</feature>
<reference evidence="2 3" key="1">
    <citation type="journal article" date="2009" name="Stand. Genomic Sci.">
        <title>Complete genome sequence of Beutenbergia cavernae type strain (HKI 0122).</title>
        <authorList>
            <person name="Land M."/>
            <person name="Pukall R."/>
            <person name="Abt B."/>
            <person name="Goker M."/>
            <person name="Rohde M."/>
            <person name="Glavina Del Rio T."/>
            <person name="Tice H."/>
            <person name="Copeland A."/>
            <person name="Cheng J.F."/>
            <person name="Lucas S."/>
            <person name="Chen F."/>
            <person name="Nolan M."/>
            <person name="Bruce D."/>
            <person name="Goodwin L."/>
            <person name="Pitluck S."/>
            <person name="Ivanova N."/>
            <person name="Mavromatis K."/>
            <person name="Ovchinnikova G."/>
            <person name="Pati A."/>
            <person name="Chen A."/>
            <person name="Palaniappan K."/>
            <person name="Hauser L."/>
            <person name="Chang Y.J."/>
            <person name="Jefferies C.C."/>
            <person name="Saunders E."/>
            <person name="Brettin T."/>
            <person name="Detter J.C."/>
            <person name="Han C."/>
            <person name="Chain P."/>
            <person name="Bristow J."/>
            <person name="Eisen J.A."/>
            <person name="Markowitz V."/>
            <person name="Hugenholtz P."/>
            <person name="Kyrpides N.C."/>
            <person name="Klenk H.P."/>
            <person name="Lapidus A."/>
        </authorList>
    </citation>
    <scope>NUCLEOTIDE SEQUENCE [LARGE SCALE GENOMIC DNA]</scope>
    <source>
        <strain evidence="3">ATCC BAA-8 / DSM 12333 / NBRC 16432</strain>
    </source>
</reference>
<organism evidence="2 3">
    <name type="scientific">Beutenbergia cavernae (strain ATCC BAA-8 / DSM 12333 / CCUG 43141 / JCM 11478 / NBRC 16432 / NCIMB 13614 / HKI 0122)</name>
    <dbReference type="NCBI Taxonomy" id="471853"/>
    <lineage>
        <taxon>Bacteria</taxon>
        <taxon>Bacillati</taxon>
        <taxon>Actinomycetota</taxon>
        <taxon>Actinomycetes</taxon>
        <taxon>Micrococcales</taxon>
        <taxon>Beutenbergiaceae</taxon>
        <taxon>Beutenbergia</taxon>
    </lineage>
</organism>
<dbReference type="InterPro" id="IPR010390">
    <property type="entry name" value="ABC-2_transporter-like"/>
</dbReference>
<evidence type="ECO:0008006" key="4">
    <source>
        <dbReference type="Google" id="ProtNLM"/>
    </source>
</evidence>
<name>C5C0J9_BEUC1</name>
<sequence length="273" mass="28308">MSLTPLLARPRALGALTRTGFRRWSTYRAAAAAGAFTNTVFGLIKAAITMGAIGAAGGTVAGYDPIAGATYAWLAQAFLAPVNVFGSSDLAQRIRTGDIAIDLSRPVDPQAAYLAADLGRAAYQLVPRGAPPLLVGALVTGLALPAQLLPYVLGALSLVLAVVISFACTWLVNLAAFWLVELRGVTTLYLVASNVLCGLIIPVHWFPDWLARIAAATPFPSMLQHPIDIVMGRAQGSAALALLGAQAAWAIGLLLAGRFLLTAGARKLVVQGG</sequence>
<keyword evidence="1" id="KW-1133">Transmembrane helix</keyword>
<evidence type="ECO:0000313" key="3">
    <source>
        <dbReference type="Proteomes" id="UP000007962"/>
    </source>
</evidence>
<feature type="transmembrane region" description="Helical" evidence="1">
    <location>
        <begin position="158"/>
        <end position="180"/>
    </location>
</feature>
<dbReference type="Proteomes" id="UP000007962">
    <property type="component" value="Chromosome"/>
</dbReference>
<evidence type="ECO:0000256" key="1">
    <source>
        <dbReference type="SAM" id="Phobius"/>
    </source>
</evidence>
<dbReference type="HOGENOM" id="CLU_084465_0_1_11"/>
<dbReference type="STRING" id="471853.Bcav_3151"/>
<protein>
    <recommendedName>
        <fullName evidence="4">ABC transporter permease</fullName>
    </recommendedName>
</protein>
<keyword evidence="3" id="KW-1185">Reference proteome</keyword>
<dbReference type="EMBL" id="CP001618">
    <property type="protein sequence ID" value="ACQ81395.1"/>
    <property type="molecule type" value="Genomic_DNA"/>
</dbReference>
<feature type="transmembrane region" description="Helical" evidence="1">
    <location>
        <begin position="133"/>
        <end position="152"/>
    </location>
</feature>
<keyword evidence="1" id="KW-0812">Transmembrane</keyword>
<accession>C5C0J9</accession>
<dbReference type="RefSeq" id="WP_015883635.1">
    <property type="nucleotide sequence ID" value="NC_012669.1"/>
</dbReference>
<dbReference type="KEGG" id="bcv:Bcav_3151"/>
<dbReference type="Pfam" id="PF06182">
    <property type="entry name" value="ABC2_membrane_6"/>
    <property type="match status" value="1"/>
</dbReference>
<gene>
    <name evidence="2" type="ordered locus">Bcav_3151</name>
</gene>
<proteinExistence type="predicted"/>
<dbReference type="AlphaFoldDB" id="C5C0J9"/>
<dbReference type="PANTHER" id="PTHR36832:SF2">
    <property type="entry name" value="INTEGRAL MEMBRANE PROTEIN"/>
    <property type="match status" value="1"/>
</dbReference>
<dbReference type="PANTHER" id="PTHR36832">
    <property type="entry name" value="SLR1174 PROTEIN-RELATED"/>
    <property type="match status" value="1"/>
</dbReference>
<dbReference type="eggNOG" id="COG4587">
    <property type="taxonomic scope" value="Bacteria"/>
</dbReference>
<keyword evidence="1" id="KW-0472">Membrane</keyword>